<dbReference type="EMBL" id="CAMPGE010019221">
    <property type="protein sequence ID" value="CAI2377569.1"/>
    <property type="molecule type" value="Genomic_DNA"/>
</dbReference>
<reference evidence="1" key="1">
    <citation type="submission" date="2023-07" db="EMBL/GenBank/DDBJ databases">
        <authorList>
            <consortium name="AG Swart"/>
            <person name="Singh M."/>
            <person name="Singh A."/>
            <person name="Seah K."/>
            <person name="Emmerich C."/>
        </authorList>
    </citation>
    <scope>NUCLEOTIDE SEQUENCE</scope>
    <source>
        <strain evidence="1">DP1</strain>
    </source>
</reference>
<evidence type="ECO:0000313" key="2">
    <source>
        <dbReference type="Proteomes" id="UP001295684"/>
    </source>
</evidence>
<proteinExistence type="predicted"/>
<accession>A0AAD2D1L7</accession>
<name>A0AAD2D1L7_EUPCR</name>
<dbReference type="Proteomes" id="UP001295684">
    <property type="component" value="Unassembled WGS sequence"/>
</dbReference>
<keyword evidence="2" id="KW-1185">Reference proteome</keyword>
<protein>
    <submittedName>
        <fullName evidence="1">Uncharacterized protein</fullName>
    </submittedName>
</protein>
<gene>
    <name evidence="1" type="ORF">ECRASSUSDP1_LOCUS18957</name>
</gene>
<evidence type="ECO:0000313" key="1">
    <source>
        <dbReference type="EMBL" id="CAI2377569.1"/>
    </source>
</evidence>
<dbReference type="AlphaFoldDB" id="A0AAD2D1L7"/>
<organism evidence="1 2">
    <name type="scientific">Euplotes crassus</name>
    <dbReference type="NCBI Taxonomy" id="5936"/>
    <lineage>
        <taxon>Eukaryota</taxon>
        <taxon>Sar</taxon>
        <taxon>Alveolata</taxon>
        <taxon>Ciliophora</taxon>
        <taxon>Intramacronucleata</taxon>
        <taxon>Spirotrichea</taxon>
        <taxon>Hypotrichia</taxon>
        <taxon>Euplotida</taxon>
        <taxon>Euplotidae</taxon>
        <taxon>Moneuplotes</taxon>
    </lineage>
</organism>
<sequence length="62" mass="6847">MAGLFGELCLKYLEYKLRIISMVLCSLLLGIKVSDCSLLQIDRNGDEASDNFLLCSQAATFV</sequence>
<comment type="caution">
    <text evidence="1">The sequence shown here is derived from an EMBL/GenBank/DDBJ whole genome shotgun (WGS) entry which is preliminary data.</text>
</comment>